<name>A0A1I0CIG7_9GAMM</name>
<dbReference type="AlphaFoldDB" id="A0A1I0CIG7"/>
<dbReference type="Proteomes" id="UP000242642">
    <property type="component" value="Unassembled WGS sequence"/>
</dbReference>
<proteinExistence type="predicted"/>
<dbReference type="RefSeq" id="WP_093319486.1">
    <property type="nucleotide sequence ID" value="NZ_FOHV01000011.1"/>
</dbReference>
<evidence type="ECO:0000313" key="2">
    <source>
        <dbReference type="Proteomes" id="UP000242642"/>
    </source>
</evidence>
<reference evidence="2" key="1">
    <citation type="submission" date="2016-10" db="EMBL/GenBank/DDBJ databases">
        <authorList>
            <person name="Varghese N."/>
            <person name="Submissions S."/>
        </authorList>
    </citation>
    <scope>NUCLEOTIDE SEQUENCE [LARGE SCALE GENOMIC DNA]</scope>
    <source>
        <strain evidence="2">DSM 18579</strain>
    </source>
</reference>
<dbReference type="OrthoDB" id="6926669at2"/>
<evidence type="ECO:0000313" key="1">
    <source>
        <dbReference type="EMBL" id="SET18942.1"/>
    </source>
</evidence>
<dbReference type="EMBL" id="FOHV01000011">
    <property type="protein sequence ID" value="SET18942.1"/>
    <property type="molecule type" value="Genomic_DNA"/>
</dbReference>
<organism evidence="1 2">
    <name type="scientific">Thorsellia anophelis DSM 18579</name>
    <dbReference type="NCBI Taxonomy" id="1123402"/>
    <lineage>
        <taxon>Bacteria</taxon>
        <taxon>Pseudomonadati</taxon>
        <taxon>Pseudomonadota</taxon>
        <taxon>Gammaproteobacteria</taxon>
        <taxon>Enterobacterales</taxon>
        <taxon>Thorselliaceae</taxon>
        <taxon>Thorsellia</taxon>
    </lineage>
</organism>
<protein>
    <submittedName>
        <fullName evidence="1">Uncharacterized protein</fullName>
    </submittedName>
</protein>
<accession>A0A1I0CIG7</accession>
<gene>
    <name evidence="1" type="ORF">SAMN02583745_01610</name>
</gene>
<sequence length="240" mass="28571">MQITTDIFMLETITPQYDDFILRWNFGGNSSLISLNSNKKREMLISSEHWFADISDLFYFDNHKKLMGINISIPNINCRIKITSNFAGFCSLNLLNDKLFNVSPMKFRFFDPIKKILFLFNEENIQGEVSCYSLYKDFFIMAQDNKFIGYILNNPIKYLTDNEFGFMDDVTEPSAEEYFIFDCFFEYISDNKLEEFNDDMSKLVFYVNENLQKKLNSIKSDYRRNIFFQELNSLFEYYCG</sequence>
<keyword evidence="2" id="KW-1185">Reference proteome</keyword>